<protein>
    <recommendedName>
        <fullName evidence="6">L-iditol 2-dehydrogenase</fullName>
    </recommendedName>
</protein>
<keyword evidence="1" id="KW-0560">Oxidoreductase</keyword>
<evidence type="ECO:0008006" key="6">
    <source>
        <dbReference type="Google" id="ProtNLM"/>
    </source>
</evidence>
<evidence type="ECO:0000313" key="4">
    <source>
        <dbReference type="EMBL" id="ANU77919.1"/>
    </source>
</evidence>
<dbReference type="KEGG" id="byl:A4V09_20580"/>
<dbReference type="EMBL" id="CP015405">
    <property type="protein sequence ID" value="ANU77919.1"/>
    <property type="molecule type" value="Genomic_DNA"/>
</dbReference>
<organism evidence="4 5">
    <name type="scientific">Blautia pseudococcoides</name>
    <dbReference type="NCBI Taxonomy" id="1796616"/>
    <lineage>
        <taxon>Bacteria</taxon>
        <taxon>Bacillati</taxon>
        <taxon>Bacillota</taxon>
        <taxon>Clostridia</taxon>
        <taxon>Lachnospirales</taxon>
        <taxon>Lachnospiraceae</taxon>
        <taxon>Blautia</taxon>
    </lineage>
</organism>
<dbReference type="Gene3D" id="3.90.180.10">
    <property type="entry name" value="Medium-chain alcohol dehydrogenases, catalytic domain"/>
    <property type="match status" value="1"/>
</dbReference>
<keyword evidence="5" id="KW-1185">Reference proteome</keyword>
<dbReference type="InterPro" id="IPR036291">
    <property type="entry name" value="NAD(P)-bd_dom_sf"/>
</dbReference>
<dbReference type="InterPro" id="IPR050129">
    <property type="entry name" value="Zn_alcohol_dh"/>
</dbReference>
<reference evidence="4" key="1">
    <citation type="submission" date="2017-04" db="EMBL/GenBank/DDBJ databases">
        <title>Complete Genome Sequences of Twelve Strains of a Stable Defined Moderately Diverse Mouse Microbiota 2 (sDMDMm2).</title>
        <authorList>
            <person name="Uchimura Y."/>
            <person name="Wyss M."/>
            <person name="Brugiroux S."/>
            <person name="Limenitakis J.P."/>
            <person name="Stecher B."/>
            <person name="McCoy K.D."/>
            <person name="Macpherson A.J."/>
        </authorList>
    </citation>
    <scope>NUCLEOTIDE SEQUENCE</scope>
    <source>
        <strain evidence="4">YL58</strain>
    </source>
</reference>
<dbReference type="InterPro" id="IPR013149">
    <property type="entry name" value="ADH-like_C"/>
</dbReference>
<dbReference type="AlphaFoldDB" id="A0A1C7IHP5"/>
<dbReference type="SUPFAM" id="SSF50129">
    <property type="entry name" value="GroES-like"/>
    <property type="match status" value="1"/>
</dbReference>
<dbReference type="RefSeq" id="WP_065544014.1">
    <property type="nucleotide sequence ID" value="NZ_CP015405.2"/>
</dbReference>
<accession>A0A1C7IHP5</accession>
<dbReference type="InterPro" id="IPR011032">
    <property type="entry name" value="GroES-like_sf"/>
</dbReference>
<name>A0A1C7IHP5_9FIRM</name>
<dbReference type="OrthoDB" id="9777057at2"/>
<proteinExistence type="predicted"/>
<dbReference type="Gene3D" id="3.40.50.720">
    <property type="entry name" value="NAD(P)-binding Rossmann-like Domain"/>
    <property type="match status" value="1"/>
</dbReference>
<dbReference type="PANTHER" id="PTHR43401">
    <property type="entry name" value="L-THREONINE 3-DEHYDROGENASE"/>
    <property type="match status" value="1"/>
</dbReference>
<feature type="domain" description="Alcohol dehydrogenase-like C-terminal" evidence="2">
    <location>
        <begin position="171"/>
        <end position="297"/>
    </location>
</feature>
<dbReference type="Proteomes" id="UP000092574">
    <property type="component" value="Chromosome"/>
</dbReference>
<feature type="domain" description="Alcohol dehydrogenase-like N-terminal" evidence="3">
    <location>
        <begin position="23"/>
        <end position="132"/>
    </location>
</feature>
<dbReference type="InterPro" id="IPR013154">
    <property type="entry name" value="ADH-like_N"/>
</dbReference>
<dbReference type="STRING" id="1796616.A4V09_20580"/>
<dbReference type="Pfam" id="PF08240">
    <property type="entry name" value="ADH_N"/>
    <property type="match status" value="1"/>
</dbReference>
<evidence type="ECO:0000313" key="5">
    <source>
        <dbReference type="Proteomes" id="UP000092574"/>
    </source>
</evidence>
<sequence>MRKIVFESPRKAVIKQAEKPICGSGQVLLKMKRIGVCGTDIQVFAGKNRYMEFPIVPFHEGIAVVEETGEGVCDIEPGSLVTIRPILSCNTCYSCKRGRENACMNFNSLGVQSDGLGAEYFVISREYVYPLDRDADLDKVIFIEPFAVGVHAAYQGEVQGKKVLVVGGGTIGNFTAQACRLAGAEKTAVCDISQDKVTMAKRSGIALCVNTSELTLEQASQKCFGGFPDVIIDCAAVPSVFSGILELAGKTTTIVIVGNYSVLVETDIAKIQRNELTVKGCITYREEDFIRAKELIEKGRVYLDGFLSKRYCFSQVQEMMEQAMENKGINMKTIMDFEGE</sequence>
<evidence type="ECO:0000256" key="1">
    <source>
        <dbReference type="ARBA" id="ARBA00023002"/>
    </source>
</evidence>
<dbReference type="Pfam" id="PF00107">
    <property type="entry name" value="ADH_zinc_N"/>
    <property type="match status" value="1"/>
</dbReference>
<gene>
    <name evidence="4" type="ORF">A4V09_20580</name>
</gene>
<dbReference type="PANTHER" id="PTHR43401:SF2">
    <property type="entry name" value="L-THREONINE 3-DEHYDROGENASE"/>
    <property type="match status" value="1"/>
</dbReference>
<evidence type="ECO:0000259" key="3">
    <source>
        <dbReference type="Pfam" id="PF08240"/>
    </source>
</evidence>
<dbReference type="GO" id="GO:0016491">
    <property type="term" value="F:oxidoreductase activity"/>
    <property type="evidence" value="ECO:0007669"/>
    <property type="project" value="UniProtKB-KW"/>
</dbReference>
<dbReference type="SUPFAM" id="SSF51735">
    <property type="entry name" value="NAD(P)-binding Rossmann-fold domains"/>
    <property type="match status" value="1"/>
</dbReference>
<evidence type="ECO:0000259" key="2">
    <source>
        <dbReference type="Pfam" id="PF00107"/>
    </source>
</evidence>